<dbReference type="GO" id="GO:0005634">
    <property type="term" value="C:nucleus"/>
    <property type="evidence" value="ECO:0007669"/>
    <property type="project" value="UniProtKB-SubCell"/>
</dbReference>
<organism evidence="7 8">
    <name type="scientific">Crotalaria pallida</name>
    <name type="common">Smooth rattlebox</name>
    <name type="synonym">Crotalaria striata</name>
    <dbReference type="NCBI Taxonomy" id="3830"/>
    <lineage>
        <taxon>Eukaryota</taxon>
        <taxon>Viridiplantae</taxon>
        <taxon>Streptophyta</taxon>
        <taxon>Embryophyta</taxon>
        <taxon>Tracheophyta</taxon>
        <taxon>Spermatophyta</taxon>
        <taxon>Magnoliopsida</taxon>
        <taxon>eudicotyledons</taxon>
        <taxon>Gunneridae</taxon>
        <taxon>Pentapetalae</taxon>
        <taxon>rosids</taxon>
        <taxon>fabids</taxon>
        <taxon>Fabales</taxon>
        <taxon>Fabaceae</taxon>
        <taxon>Papilionoideae</taxon>
        <taxon>50 kb inversion clade</taxon>
        <taxon>genistoids sensu lato</taxon>
        <taxon>core genistoids</taxon>
        <taxon>Crotalarieae</taxon>
        <taxon>Crotalaria</taxon>
    </lineage>
</organism>
<feature type="region of interest" description="Disordered" evidence="6">
    <location>
        <begin position="477"/>
        <end position="515"/>
    </location>
</feature>
<comment type="caution">
    <text evidence="7">The sequence shown here is derived from an EMBL/GenBank/DDBJ whole genome shotgun (WGS) entry which is preliminary data.</text>
</comment>
<dbReference type="EMBL" id="JAYWIO010000005">
    <property type="protein sequence ID" value="KAK7261689.1"/>
    <property type="molecule type" value="Genomic_DNA"/>
</dbReference>
<dbReference type="AlphaFoldDB" id="A0AAN9EQ54"/>
<keyword evidence="3" id="KW-0963">Cytoplasm</keyword>
<evidence type="ECO:0000256" key="1">
    <source>
        <dbReference type="ARBA" id="ARBA00004123"/>
    </source>
</evidence>
<dbReference type="PANTHER" id="PTHR31250">
    <property type="entry name" value="IQ DOMAIN-CONTAINING PROTEIN IQM3"/>
    <property type="match status" value="1"/>
</dbReference>
<dbReference type="Pfam" id="PF00612">
    <property type="entry name" value="IQ"/>
    <property type="match status" value="2"/>
</dbReference>
<keyword evidence="4" id="KW-0112">Calmodulin-binding</keyword>
<evidence type="ECO:0000256" key="4">
    <source>
        <dbReference type="ARBA" id="ARBA00022860"/>
    </source>
</evidence>
<dbReference type="InterPro" id="IPR044159">
    <property type="entry name" value="IQM"/>
</dbReference>
<evidence type="ECO:0000313" key="8">
    <source>
        <dbReference type="Proteomes" id="UP001372338"/>
    </source>
</evidence>
<name>A0AAN9EQ54_CROPI</name>
<keyword evidence="8" id="KW-1185">Reference proteome</keyword>
<evidence type="ECO:0000256" key="3">
    <source>
        <dbReference type="ARBA" id="ARBA00022490"/>
    </source>
</evidence>
<sequence>MKMLTTSKEREITVSTRRFNDFYEAYQVDDVNAEELTISKRRKVGNLKLQTTFSFKYLVSKNSGGSKEEVNKDMFNKPELMFSPKPFVHPLDVAAIKLQKVYKSYRTRRNLADCAVVCEELWWKTSISETAMSKWARARTMAAKIDPRHRYGHNLDFYYDVWFESQSSQPFFHWLDIGDGKEVSHEKCPRRVLQNQCIKYLGPKEREAYEVIVEGGRLVYRQSKELVHTTEGSKWIFVLSSSRTLYVGQKKKGQFQHSSFLAGGATIASGRMVAHNGVLHVIWPYSGHYRPTQKNFMEFICFLEEHNVDMTNVKTYPVDDDIPPSNLADEELLIDHIEGNLDSSDTDNNRGQENSIDHFCNKVEASLNKESTSPKSCKWTTGVGPRIGYVREYSTKLQVQALAHLNLSPRLEDGNGTFAGMPPIPSPRPCPKIHLSPRLVNMGRPSPSTSELCKNRNFSPMGASGRWFKSLLTHKKTSTTDQEKGGDGNKSNKKKWKLWRTSSEGSMKNKSGESEKSCESSLYNVAVAAVVRAPPKDFMVIKQEWAAIRIQAMFRAFLQRWCDIPGTVDEVKTKLRMRQEGAIKRDRAMAYSLSTQQSRMCGSPNSRTSKAVTPLKHHNLDSKSLGCSLLERWMATKPWESPISRKSEDLVPLFQSRMNGVTKRILVNKPLTHSTPSSSAISSECLYDDSPVSTSCTSGSPPSLPSTNVLEATEERDVHKLSYMNLTESTKAKMKACRSSSQNSKRQVMEDCMSHSSKTTFLNGDGKNCSGSDPSVNLYKDLCTTPLRASYQKRYGGR</sequence>
<evidence type="ECO:0000256" key="2">
    <source>
        <dbReference type="ARBA" id="ARBA00004496"/>
    </source>
</evidence>
<proteinExistence type="predicted"/>
<dbReference type="GO" id="GO:0005516">
    <property type="term" value="F:calmodulin binding"/>
    <property type="evidence" value="ECO:0007669"/>
    <property type="project" value="UniProtKB-KW"/>
</dbReference>
<gene>
    <name evidence="7" type="ORF">RIF29_28006</name>
</gene>
<accession>A0AAN9EQ54</accession>
<keyword evidence="5" id="KW-0539">Nucleus</keyword>
<protein>
    <submittedName>
        <fullName evidence="7">Uncharacterized protein</fullName>
    </submittedName>
</protein>
<dbReference type="GO" id="GO:0005737">
    <property type="term" value="C:cytoplasm"/>
    <property type="evidence" value="ECO:0007669"/>
    <property type="project" value="UniProtKB-SubCell"/>
</dbReference>
<dbReference type="PANTHER" id="PTHR31250:SF41">
    <property type="entry name" value="CALMODULIN-BINDING FAMILY PROTEIN"/>
    <property type="match status" value="1"/>
</dbReference>
<evidence type="ECO:0000256" key="6">
    <source>
        <dbReference type="SAM" id="MobiDB-lite"/>
    </source>
</evidence>
<comment type="subcellular location">
    <subcellularLocation>
        <location evidence="2">Cytoplasm</location>
    </subcellularLocation>
    <subcellularLocation>
        <location evidence="1">Nucleus</location>
    </subcellularLocation>
</comment>
<evidence type="ECO:0000313" key="7">
    <source>
        <dbReference type="EMBL" id="KAK7261689.1"/>
    </source>
</evidence>
<dbReference type="Proteomes" id="UP001372338">
    <property type="component" value="Unassembled WGS sequence"/>
</dbReference>
<evidence type="ECO:0000256" key="5">
    <source>
        <dbReference type="ARBA" id="ARBA00023242"/>
    </source>
</evidence>
<reference evidence="7 8" key="1">
    <citation type="submission" date="2024-01" db="EMBL/GenBank/DDBJ databases">
        <title>The genomes of 5 underutilized Papilionoideae crops provide insights into root nodulation and disease resistanc.</title>
        <authorList>
            <person name="Yuan L."/>
        </authorList>
    </citation>
    <scope>NUCLEOTIDE SEQUENCE [LARGE SCALE GENOMIC DNA]</scope>
    <source>
        <strain evidence="7">ZHUSHIDOU_FW_LH</strain>
        <tissue evidence="7">Leaf</tissue>
    </source>
</reference>
<dbReference type="InterPro" id="IPR000048">
    <property type="entry name" value="IQ_motif_EF-hand-BS"/>
</dbReference>